<feature type="region of interest" description="Disordered" evidence="1">
    <location>
        <begin position="374"/>
        <end position="398"/>
    </location>
</feature>
<feature type="compositionally biased region" description="Pro residues" evidence="1">
    <location>
        <begin position="500"/>
        <end position="518"/>
    </location>
</feature>
<protein>
    <submittedName>
        <fullName evidence="2">Uncharacterized protein</fullName>
    </submittedName>
</protein>
<evidence type="ECO:0000313" key="3">
    <source>
        <dbReference type="Proteomes" id="UP000799776"/>
    </source>
</evidence>
<sequence>MSWSAAVPGGAPPYAQAPYQQPYAQRPPYQPSPYGQPYQQGYGSGPPRQPPSTRSGSSAYPPKRKGNPVITRYAPPAGYQPQQPPPNGPPGYGQPGYPAQGYQVPQSYPPQGFQPPAYPQQQPWQPQNWQQTSPQGYAPQGYSQPPQGWQAPTQTYGPQAYPPPAQPAQPAPGPMDSSSAQWQQPQPHSYPPYGVVPQDPGLTPTPSHASPAQGPRPPKRKNRQESRNASVTASEPPESHRLYQTDAYAIDLGMDDWDQADFEGAIWPKANDPIDTDLSLGIINWHPANQVTRALPSSFEAAEEIGAHPPPPKIGNRDSVSEYFTCENSHEAFLNVRQTADWDHVKSDCIFYEFSDNDKNVINLEEVVAFRDRPDLPLDDPEPQEEALDPGVDRDGDWNVMDNLEQALASSEHASIGHKTMSPRDSATGSRPPPNRDQAQEDLLAALGVTGSPKPIKPMSVPTSENAEHTSPTGFVDHAEIFDQTSNSPRPRYSNGFRSNPPPRPPPPPEPIRSPSPDPWSMNGVERKPSPARSDRSQHTAAGSDFHVDDNDPFSVNAAEPPNPRLLRSESSAGRKRSYDESENQGDAKHRQEDDYTPRMKRKQPRVAAAYA</sequence>
<feature type="compositionally biased region" description="Low complexity" evidence="1">
    <location>
        <begin position="1"/>
        <end position="41"/>
    </location>
</feature>
<name>A0A9P4HM12_9PEZI</name>
<dbReference type="OrthoDB" id="5431222at2759"/>
<feature type="compositionally biased region" description="Polar residues" evidence="1">
    <location>
        <begin position="141"/>
        <end position="151"/>
    </location>
</feature>
<feature type="compositionally biased region" description="Basic and acidic residues" evidence="1">
    <location>
        <begin position="586"/>
        <end position="598"/>
    </location>
</feature>
<feature type="compositionally biased region" description="Basic and acidic residues" evidence="1">
    <location>
        <begin position="525"/>
        <end position="538"/>
    </location>
</feature>
<feature type="region of interest" description="Disordered" evidence="1">
    <location>
        <begin position="410"/>
        <end position="612"/>
    </location>
</feature>
<dbReference type="EMBL" id="ML978809">
    <property type="protein sequence ID" value="KAF2083287.1"/>
    <property type="molecule type" value="Genomic_DNA"/>
</dbReference>
<evidence type="ECO:0000313" key="2">
    <source>
        <dbReference type="EMBL" id="KAF2083287.1"/>
    </source>
</evidence>
<keyword evidence="3" id="KW-1185">Reference proteome</keyword>
<comment type="caution">
    <text evidence="2">The sequence shown here is derived from an EMBL/GenBank/DDBJ whole genome shotgun (WGS) entry which is preliminary data.</text>
</comment>
<feature type="compositionally biased region" description="Polar residues" evidence="1">
    <location>
        <begin position="176"/>
        <end position="187"/>
    </location>
</feature>
<gene>
    <name evidence="2" type="ORF">K490DRAFT_69963</name>
</gene>
<accession>A0A9P4HM12</accession>
<organism evidence="2 3">
    <name type="scientific">Saccharata proteae CBS 121410</name>
    <dbReference type="NCBI Taxonomy" id="1314787"/>
    <lineage>
        <taxon>Eukaryota</taxon>
        <taxon>Fungi</taxon>
        <taxon>Dikarya</taxon>
        <taxon>Ascomycota</taxon>
        <taxon>Pezizomycotina</taxon>
        <taxon>Dothideomycetes</taxon>
        <taxon>Dothideomycetes incertae sedis</taxon>
        <taxon>Botryosphaeriales</taxon>
        <taxon>Saccharataceae</taxon>
        <taxon>Saccharata</taxon>
    </lineage>
</organism>
<feature type="compositionally biased region" description="Polar residues" evidence="1">
    <location>
        <begin position="461"/>
        <end position="473"/>
    </location>
</feature>
<reference evidence="2" key="1">
    <citation type="journal article" date="2020" name="Stud. Mycol.">
        <title>101 Dothideomycetes genomes: a test case for predicting lifestyles and emergence of pathogens.</title>
        <authorList>
            <person name="Haridas S."/>
            <person name="Albert R."/>
            <person name="Binder M."/>
            <person name="Bloem J."/>
            <person name="Labutti K."/>
            <person name="Salamov A."/>
            <person name="Andreopoulos B."/>
            <person name="Baker S."/>
            <person name="Barry K."/>
            <person name="Bills G."/>
            <person name="Bluhm B."/>
            <person name="Cannon C."/>
            <person name="Castanera R."/>
            <person name="Culley D."/>
            <person name="Daum C."/>
            <person name="Ezra D."/>
            <person name="Gonzalez J."/>
            <person name="Henrissat B."/>
            <person name="Kuo A."/>
            <person name="Liang C."/>
            <person name="Lipzen A."/>
            <person name="Lutzoni F."/>
            <person name="Magnuson J."/>
            <person name="Mondo S."/>
            <person name="Nolan M."/>
            <person name="Ohm R."/>
            <person name="Pangilinan J."/>
            <person name="Park H.-J."/>
            <person name="Ramirez L."/>
            <person name="Alfaro M."/>
            <person name="Sun H."/>
            <person name="Tritt A."/>
            <person name="Yoshinaga Y."/>
            <person name="Zwiers L.-H."/>
            <person name="Turgeon B."/>
            <person name="Goodwin S."/>
            <person name="Spatafora J."/>
            <person name="Crous P."/>
            <person name="Grigoriev I."/>
        </authorList>
    </citation>
    <scope>NUCLEOTIDE SEQUENCE</scope>
    <source>
        <strain evidence="2">CBS 121410</strain>
    </source>
</reference>
<feature type="compositionally biased region" description="Pro residues" evidence="1">
    <location>
        <begin position="160"/>
        <end position="173"/>
    </location>
</feature>
<proteinExistence type="predicted"/>
<feature type="region of interest" description="Disordered" evidence="1">
    <location>
        <begin position="1"/>
        <end position="242"/>
    </location>
</feature>
<feature type="compositionally biased region" description="Low complexity" evidence="1">
    <location>
        <begin position="95"/>
        <end position="111"/>
    </location>
</feature>
<evidence type="ECO:0000256" key="1">
    <source>
        <dbReference type="SAM" id="MobiDB-lite"/>
    </source>
</evidence>
<dbReference type="Proteomes" id="UP000799776">
    <property type="component" value="Unassembled WGS sequence"/>
</dbReference>
<dbReference type="AlphaFoldDB" id="A0A9P4HM12"/>
<feature type="compositionally biased region" description="Acidic residues" evidence="1">
    <location>
        <begin position="377"/>
        <end position="388"/>
    </location>
</feature>
<feature type="compositionally biased region" description="Low complexity" evidence="1">
    <location>
        <begin position="119"/>
        <end position="135"/>
    </location>
</feature>